<evidence type="ECO:0000313" key="2">
    <source>
        <dbReference type="Proteomes" id="UP000189670"/>
    </source>
</evidence>
<evidence type="ECO:0000313" key="1">
    <source>
        <dbReference type="EMBL" id="ETR71984.1"/>
    </source>
</evidence>
<proteinExistence type="predicted"/>
<dbReference type="Proteomes" id="UP000189670">
    <property type="component" value="Unassembled WGS sequence"/>
</dbReference>
<dbReference type="PIRSF" id="PIRSF033563">
    <property type="entry name" value="UCP033563"/>
    <property type="match status" value="1"/>
</dbReference>
<dbReference type="Pfam" id="PF06245">
    <property type="entry name" value="DUF1015"/>
    <property type="match status" value="1"/>
</dbReference>
<comment type="caution">
    <text evidence="1">The sequence shown here is derived from an EMBL/GenBank/DDBJ whole genome shotgun (WGS) entry which is preliminary data.</text>
</comment>
<sequence length="445" mass="51185">MAIVKPFRGIRYNTEKLDISKVVTPPYDVISEEEQDAYYSCDPYNIIRLILGKKFGNDNQKQNRYSRALECYETWQSNSYLLRDNDPALYLTNMKFSTGDEQYNRYGLIALVKLESFDSGVVRPHEKTFSKVKADRLQLMMSCHANFSPIFSLFSDHDSSILNTMLASIENQPPEIAFEDDRQQSHELWRILDPQVHATIQKAMADKPLFIADGHHRYETALQYLNVLEEEQGQLPDTHPARYVMMYLSSMDDPGLVILPAHRQVTTIPDNQLKNFLNKATQYFDIKSLPFDKNTKSKVMTQFIQGLIDGKNLHRLGCYDKNHSAFILLTIKPEVLASEHQIEPALRDLDVTILTQIIFERILEMDQQKQDDENQITYTTSIQQAIDNVDQGKCDMAMLLNATRIEQVRAVANASLTMPRKSTYFYPKVITGLVMNDLSATQEIT</sequence>
<organism evidence="1 2">
    <name type="scientific">Candidatus Magnetoglobus multicellularis str. Araruama</name>
    <dbReference type="NCBI Taxonomy" id="890399"/>
    <lineage>
        <taxon>Bacteria</taxon>
        <taxon>Pseudomonadati</taxon>
        <taxon>Thermodesulfobacteriota</taxon>
        <taxon>Desulfobacteria</taxon>
        <taxon>Desulfobacterales</taxon>
        <taxon>Desulfobacteraceae</taxon>
        <taxon>Candidatus Magnetoglobus</taxon>
    </lineage>
</organism>
<gene>
    <name evidence="1" type="ORF">OMM_02062</name>
</gene>
<dbReference type="PANTHER" id="PTHR36454:SF1">
    <property type="entry name" value="DUF1015 DOMAIN-CONTAINING PROTEIN"/>
    <property type="match status" value="1"/>
</dbReference>
<dbReference type="InterPro" id="IPR008323">
    <property type="entry name" value="UCP033563"/>
</dbReference>
<name>A0A1V1PB40_9BACT</name>
<protein>
    <submittedName>
        <fullName evidence="1">Phosphatase</fullName>
    </submittedName>
</protein>
<reference evidence="2" key="1">
    <citation type="submission" date="2012-11" db="EMBL/GenBank/DDBJ databases">
        <authorList>
            <person name="Lucero-Rivera Y.E."/>
            <person name="Tovar-Ramirez D."/>
        </authorList>
    </citation>
    <scope>NUCLEOTIDE SEQUENCE [LARGE SCALE GENOMIC DNA]</scope>
    <source>
        <strain evidence="2">Araruama</strain>
    </source>
</reference>
<dbReference type="PANTHER" id="PTHR36454">
    <property type="entry name" value="LMO2823 PROTEIN"/>
    <property type="match status" value="1"/>
</dbReference>
<dbReference type="EMBL" id="ATBP01000197">
    <property type="protein sequence ID" value="ETR71984.1"/>
    <property type="molecule type" value="Genomic_DNA"/>
</dbReference>
<accession>A0A1V1PB40</accession>
<dbReference type="AlphaFoldDB" id="A0A1V1PB40"/>